<accession>A0A2Z6MVW3</accession>
<proteinExistence type="predicted"/>
<feature type="region of interest" description="Disordered" evidence="1">
    <location>
        <begin position="43"/>
        <end position="68"/>
    </location>
</feature>
<dbReference type="AlphaFoldDB" id="A0A2Z6MVW3"/>
<keyword evidence="3" id="KW-1185">Reference proteome</keyword>
<dbReference type="Proteomes" id="UP000242715">
    <property type="component" value="Unassembled WGS sequence"/>
</dbReference>
<evidence type="ECO:0000313" key="3">
    <source>
        <dbReference type="Proteomes" id="UP000242715"/>
    </source>
</evidence>
<protein>
    <submittedName>
        <fullName evidence="2">Uncharacterized protein</fullName>
    </submittedName>
</protein>
<gene>
    <name evidence="2" type="ORF">TSUD_114400</name>
</gene>
<evidence type="ECO:0000313" key="2">
    <source>
        <dbReference type="EMBL" id="GAU27860.1"/>
    </source>
</evidence>
<organism evidence="2 3">
    <name type="scientific">Trifolium subterraneum</name>
    <name type="common">Subterranean clover</name>
    <dbReference type="NCBI Taxonomy" id="3900"/>
    <lineage>
        <taxon>Eukaryota</taxon>
        <taxon>Viridiplantae</taxon>
        <taxon>Streptophyta</taxon>
        <taxon>Embryophyta</taxon>
        <taxon>Tracheophyta</taxon>
        <taxon>Spermatophyta</taxon>
        <taxon>Magnoliopsida</taxon>
        <taxon>eudicotyledons</taxon>
        <taxon>Gunneridae</taxon>
        <taxon>Pentapetalae</taxon>
        <taxon>rosids</taxon>
        <taxon>fabids</taxon>
        <taxon>Fabales</taxon>
        <taxon>Fabaceae</taxon>
        <taxon>Papilionoideae</taxon>
        <taxon>50 kb inversion clade</taxon>
        <taxon>NPAAA clade</taxon>
        <taxon>Hologalegina</taxon>
        <taxon>IRL clade</taxon>
        <taxon>Trifolieae</taxon>
        <taxon>Trifolium</taxon>
    </lineage>
</organism>
<name>A0A2Z6MVW3_TRISU</name>
<evidence type="ECO:0000256" key="1">
    <source>
        <dbReference type="SAM" id="MobiDB-lite"/>
    </source>
</evidence>
<dbReference type="EMBL" id="DF973362">
    <property type="protein sequence ID" value="GAU27860.1"/>
    <property type="molecule type" value="Genomic_DNA"/>
</dbReference>
<sequence>MIYSVIAEEVKLFDMRSSKDVKLHRFNENGVKRRHEVLKKGTRRVKDVHHGAYRKTRKKEERRKGFEV</sequence>
<feature type="compositionally biased region" description="Basic and acidic residues" evidence="1">
    <location>
        <begin position="58"/>
        <end position="68"/>
    </location>
</feature>
<reference evidence="3" key="1">
    <citation type="journal article" date="2017" name="Front. Plant Sci.">
        <title>Climate Clever Clovers: New Paradigm to Reduce the Environmental Footprint of Ruminants by Breeding Low Methanogenic Forages Utilizing Haplotype Variation.</title>
        <authorList>
            <person name="Kaur P."/>
            <person name="Appels R."/>
            <person name="Bayer P.E."/>
            <person name="Keeble-Gagnere G."/>
            <person name="Wang J."/>
            <person name="Hirakawa H."/>
            <person name="Shirasawa K."/>
            <person name="Vercoe P."/>
            <person name="Stefanova K."/>
            <person name="Durmic Z."/>
            <person name="Nichols P."/>
            <person name="Revell C."/>
            <person name="Isobe S.N."/>
            <person name="Edwards D."/>
            <person name="Erskine W."/>
        </authorList>
    </citation>
    <scope>NUCLEOTIDE SEQUENCE [LARGE SCALE GENOMIC DNA]</scope>
    <source>
        <strain evidence="3">cv. Daliak</strain>
    </source>
</reference>
<dbReference type="OrthoDB" id="10444756at2759"/>